<evidence type="ECO:0008006" key="7">
    <source>
        <dbReference type="Google" id="ProtNLM"/>
    </source>
</evidence>
<reference evidence="4 5" key="1">
    <citation type="submission" date="2009-09" db="EMBL/GenBank/DDBJ databases">
        <authorList>
            <person name="Weinstock G."/>
            <person name="Sodergren E."/>
            <person name="Clifton S."/>
            <person name="Fulton L."/>
            <person name="Fulton B."/>
            <person name="Courtney L."/>
            <person name="Fronick C."/>
            <person name="Harrison M."/>
            <person name="Strong C."/>
            <person name="Farmer C."/>
            <person name="Delahaunty K."/>
            <person name="Markovic C."/>
            <person name="Hall O."/>
            <person name="Minx P."/>
            <person name="Tomlinson C."/>
            <person name="Mitreva M."/>
            <person name="Nelson J."/>
            <person name="Hou S."/>
            <person name="Wollam A."/>
            <person name="Pepin K.H."/>
            <person name="Johnson M."/>
            <person name="Bhonagiri V."/>
            <person name="Nash W.E."/>
            <person name="Warren W."/>
            <person name="Chinwalla A."/>
            <person name="Mardis E.R."/>
            <person name="Wilson R.K."/>
        </authorList>
    </citation>
    <scope>NUCLEOTIDE SEQUENCE [LARGE SCALE GENOMIC DNA]</scope>
    <source>
        <strain evidence="4">ATCC 35185</strain>
        <strain evidence="5">ATCC 35185 / DSM 20758 / VPI D19B-28</strain>
    </source>
</reference>
<evidence type="ECO:0000313" key="4">
    <source>
        <dbReference type="EMBL" id="EEX78499.1"/>
    </source>
</evidence>
<dbReference type="InterPro" id="IPR053174">
    <property type="entry name" value="LpxI"/>
</dbReference>
<dbReference type="PANTHER" id="PTHR39962">
    <property type="entry name" value="BLL4848 PROTEIN"/>
    <property type="match status" value="1"/>
</dbReference>
<dbReference type="EMBL" id="CP002637">
    <property type="protein sequence ID" value="AEC00857.1"/>
    <property type="molecule type" value="Genomic_DNA"/>
</dbReference>
<dbReference type="OrthoDB" id="9789836at2"/>
<dbReference type="RefSeq" id="WP_006190691.1">
    <property type="nucleotide sequence ID" value="NC_015437.1"/>
</dbReference>
<dbReference type="InterPro" id="IPR043167">
    <property type="entry name" value="LpxI_C_sf"/>
</dbReference>
<evidence type="ECO:0000259" key="2">
    <source>
        <dbReference type="Pfam" id="PF17930"/>
    </source>
</evidence>
<dbReference type="EMBL" id="ACKP02000002">
    <property type="protein sequence ID" value="EEX78499.1"/>
    <property type="molecule type" value="Genomic_DNA"/>
</dbReference>
<dbReference type="Pfam" id="PF06230">
    <property type="entry name" value="LpxI_C"/>
    <property type="match status" value="1"/>
</dbReference>
<accession>C9LRN3</accession>
<dbReference type="Gene3D" id="3.40.140.80">
    <property type="match status" value="1"/>
</dbReference>
<dbReference type="Proteomes" id="UP000003505">
    <property type="component" value="Unassembled WGS sequence"/>
</dbReference>
<dbReference type="eggNOG" id="COG3494">
    <property type="taxonomic scope" value="Bacteria"/>
</dbReference>
<protein>
    <recommendedName>
        <fullName evidence="7">DUF1009 domain-containing protein</fullName>
    </recommendedName>
</protein>
<gene>
    <name evidence="3" type="ordered locus">Selsp_1904</name>
    <name evidence="4" type="ORF">SELSPUOL_00100</name>
</gene>
<dbReference type="InterPro" id="IPR041255">
    <property type="entry name" value="LpxI_N"/>
</dbReference>
<evidence type="ECO:0000313" key="6">
    <source>
        <dbReference type="Proteomes" id="UP000011124"/>
    </source>
</evidence>
<dbReference type="STRING" id="546271.Selsp_1904"/>
<dbReference type="PANTHER" id="PTHR39962:SF1">
    <property type="entry name" value="LPXI FAMILY PROTEIN"/>
    <property type="match status" value="1"/>
</dbReference>
<dbReference type="Pfam" id="PF17930">
    <property type="entry name" value="LpxI_N"/>
    <property type="match status" value="1"/>
</dbReference>
<feature type="domain" description="LpxI C-terminal" evidence="1">
    <location>
        <begin position="137"/>
        <end position="265"/>
    </location>
</feature>
<feature type="domain" description="LpxI N-terminal" evidence="2">
    <location>
        <begin position="3"/>
        <end position="134"/>
    </location>
</feature>
<dbReference type="Gene3D" id="3.40.50.20">
    <property type="match status" value="1"/>
</dbReference>
<dbReference type="KEGG" id="ssg:Selsp_1904"/>
<reference evidence="3 6" key="2">
    <citation type="submission" date="2011-04" db="EMBL/GenBank/DDBJ databases">
        <title>The complete genome of Selenomonas sputigena DSM 20758.</title>
        <authorList>
            <consortium name="US DOE Joint Genome Institute (JGI-PGF)"/>
            <person name="Lucas S."/>
            <person name="Copeland A."/>
            <person name="Lapidus A."/>
            <person name="Bruce D."/>
            <person name="Goodwin L."/>
            <person name="Pitluck S."/>
            <person name="Peters L."/>
            <person name="Kyrpides N."/>
            <person name="Mavromatis K."/>
            <person name="Ivanova N."/>
            <person name="Ovchinnikova G."/>
            <person name="Teshima H."/>
            <person name="Detter J.C."/>
            <person name="Tapia R."/>
            <person name="Han C."/>
            <person name="Land M."/>
            <person name="Hauser L."/>
            <person name="Markowitz V."/>
            <person name="Cheng J.-F."/>
            <person name="Hugenholtz P."/>
            <person name="Woyke T."/>
            <person name="Wu D."/>
            <person name="Gronow S."/>
            <person name="Wellnitz S."/>
            <person name="Schneider S."/>
            <person name="Klenk H.-P."/>
            <person name="Eisen J.A."/>
        </authorList>
    </citation>
    <scope>NUCLEOTIDE SEQUENCE [LARGE SCALE GENOMIC DNA]</scope>
    <source>
        <strain evidence="3">ATCC 35185</strain>
        <strain evidence="6">ATCC 35185 / DSM 20758 / VPI D19B-28</strain>
    </source>
</reference>
<dbReference type="AlphaFoldDB" id="C9LRN3"/>
<dbReference type="HOGENOM" id="CLU_085042_0_0_9"/>
<dbReference type="InterPro" id="IPR010415">
    <property type="entry name" value="LpxI_C"/>
</dbReference>
<keyword evidence="6" id="KW-1185">Reference proteome</keyword>
<dbReference type="Proteomes" id="UP000011124">
    <property type="component" value="Chromosome"/>
</dbReference>
<proteinExistence type="predicted"/>
<sequence length="268" mass="27971">MEKIGLLAGVGRLPVVCAQAAKALGIEVSAVSLLAGTDKELAEVASDHRAINVAQLGAIIDYLKERGVTKVTLLGKVTKELLFAGSHEQPDMRMMQLLMSLPDKKDDTIMLAFVKELAKEGLEAFDQTALLKTLMPPAGTLTKREPTAEERADMEMALAMAKEIGRLDIGQTAVVKAKAVMALEAIEGTDACIRRGGELSGGGAAVGKAAKPQQDMRFDVPAIGTATIESMIAAGAKALAIEAGRVLVVDQAKVAALADENGITIAAI</sequence>
<evidence type="ECO:0000313" key="3">
    <source>
        <dbReference type="EMBL" id="AEC00857.1"/>
    </source>
</evidence>
<evidence type="ECO:0000259" key="1">
    <source>
        <dbReference type="Pfam" id="PF06230"/>
    </source>
</evidence>
<organism evidence="4 5">
    <name type="scientific">Selenomonas sputigena (strain ATCC 35185 / DSM 20758 / CCUG 44933 / VPI D19B-28)</name>
    <dbReference type="NCBI Taxonomy" id="546271"/>
    <lineage>
        <taxon>Bacteria</taxon>
        <taxon>Bacillati</taxon>
        <taxon>Bacillota</taxon>
        <taxon>Negativicutes</taxon>
        <taxon>Selenomonadales</taxon>
        <taxon>Selenomonadaceae</taxon>
        <taxon>Selenomonas</taxon>
    </lineage>
</organism>
<evidence type="ECO:0000313" key="5">
    <source>
        <dbReference type="Proteomes" id="UP000003505"/>
    </source>
</evidence>
<name>C9LRN3_SELS3</name>